<keyword evidence="2 7" id="KW-0812">Transmembrane</keyword>
<dbReference type="eggNOG" id="ENOG502QPIG">
    <property type="taxonomic scope" value="Eukaryota"/>
</dbReference>
<evidence type="ECO:0000256" key="3">
    <source>
        <dbReference type="ARBA" id="ARBA00022989"/>
    </source>
</evidence>
<dbReference type="AlphaFoldDB" id="A0A0D3FN29"/>
<dbReference type="EnsemblPlants" id="OBART03G31450.1">
    <property type="protein sequence ID" value="OBART03G31450.1"/>
    <property type="gene ID" value="OBART03G31450"/>
</dbReference>
<dbReference type="Pfam" id="PF04576">
    <property type="entry name" value="Zein-binding"/>
    <property type="match status" value="1"/>
</dbReference>
<dbReference type="InterPro" id="IPR007656">
    <property type="entry name" value="GTD-bd"/>
</dbReference>
<dbReference type="PANTHER" id="PTHR31448">
    <property type="entry name" value="MYOSIN-BINDING PROTEIN 2"/>
    <property type="match status" value="1"/>
</dbReference>
<feature type="region of interest" description="Disordered" evidence="6">
    <location>
        <begin position="710"/>
        <end position="758"/>
    </location>
</feature>
<dbReference type="InterPro" id="IPR039306">
    <property type="entry name" value="MYOB"/>
</dbReference>
<feature type="coiled-coil region" evidence="5">
    <location>
        <begin position="777"/>
        <end position="804"/>
    </location>
</feature>
<dbReference type="PANTHER" id="PTHR31448:SF23">
    <property type="entry name" value="GTD-BINDING DOMAIN-CONTAINING PROTEIN"/>
    <property type="match status" value="1"/>
</dbReference>
<name>A0A0D3FN29_9ORYZ</name>
<proteinExistence type="predicted"/>
<organism evidence="9">
    <name type="scientific">Oryza barthii</name>
    <dbReference type="NCBI Taxonomy" id="65489"/>
    <lineage>
        <taxon>Eukaryota</taxon>
        <taxon>Viridiplantae</taxon>
        <taxon>Streptophyta</taxon>
        <taxon>Embryophyta</taxon>
        <taxon>Tracheophyta</taxon>
        <taxon>Spermatophyta</taxon>
        <taxon>Magnoliopsida</taxon>
        <taxon>Liliopsida</taxon>
        <taxon>Poales</taxon>
        <taxon>Poaceae</taxon>
        <taxon>BOP clade</taxon>
        <taxon>Oryzoideae</taxon>
        <taxon>Oryzeae</taxon>
        <taxon>Oryzinae</taxon>
        <taxon>Oryza</taxon>
    </lineage>
</organism>
<feature type="transmembrane region" description="Helical" evidence="7">
    <location>
        <begin position="28"/>
        <end position="52"/>
    </location>
</feature>
<evidence type="ECO:0000256" key="7">
    <source>
        <dbReference type="SAM" id="Phobius"/>
    </source>
</evidence>
<evidence type="ECO:0000256" key="6">
    <source>
        <dbReference type="SAM" id="MobiDB-lite"/>
    </source>
</evidence>
<reference evidence="9" key="1">
    <citation type="journal article" date="2009" name="Rice">
        <title>De Novo Next Generation Sequencing of Plant Genomes.</title>
        <authorList>
            <person name="Rounsley S."/>
            <person name="Marri P.R."/>
            <person name="Yu Y."/>
            <person name="He R."/>
            <person name="Sisneros N."/>
            <person name="Goicoechea J.L."/>
            <person name="Lee S.J."/>
            <person name="Angelova A."/>
            <person name="Kudrna D."/>
            <person name="Luo M."/>
            <person name="Affourtit J."/>
            <person name="Desany B."/>
            <person name="Knight J."/>
            <person name="Niazi F."/>
            <person name="Egholm M."/>
            <person name="Wing R.A."/>
        </authorList>
    </citation>
    <scope>NUCLEOTIDE SEQUENCE [LARGE SCALE GENOMIC DNA]</scope>
    <source>
        <strain evidence="9">cv. IRGC 105608</strain>
    </source>
</reference>
<evidence type="ECO:0000313" key="9">
    <source>
        <dbReference type="EnsemblPlants" id="OBART03G31450.1"/>
    </source>
</evidence>
<dbReference type="Gramene" id="OBART03G31450.1">
    <property type="protein sequence ID" value="OBART03G31450.1"/>
    <property type="gene ID" value="OBART03G31450"/>
</dbReference>
<keyword evidence="10" id="KW-1185">Reference proteome</keyword>
<dbReference type="GO" id="GO:0016020">
    <property type="term" value="C:membrane"/>
    <property type="evidence" value="ECO:0007669"/>
    <property type="project" value="UniProtKB-SubCell"/>
</dbReference>
<keyword evidence="3 7" id="KW-1133">Transmembrane helix</keyword>
<evidence type="ECO:0000313" key="10">
    <source>
        <dbReference type="Proteomes" id="UP000026960"/>
    </source>
</evidence>
<evidence type="ECO:0000256" key="5">
    <source>
        <dbReference type="SAM" id="Coils"/>
    </source>
</evidence>
<evidence type="ECO:0000259" key="8">
    <source>
        <dbReference type="PROSITE" id="PS51775"/>
    </source>
</evidence>
<protein>
    <recommendedName>
        <fullName evidence="8">GTD-binding domain-containing protein</fullName>
    </recommendedName>
</protein>
<evidence type="ECO:0000256" key="4">
    <source>
        <dbReference type="ARBA" id="ARBA00023136"/>
    </source>
</evidence>
<dbReference type="GO" id="GO:0080115">
    <property type="term" value="F:myosin XI tail binding"/>
    <property type="evidence" value="ECO:0007669"/>
    <property type="project" value="UniProtKB-ARBA"/>
</dbReference>
<feature type="domain" description="GTD-binding" evidence="8">
    <location>
        <begin position="600"/>
        <end position="698"/>
    </location>
</feature>
<evidence type="ECO:0000256" key="2">
    <source>
        <dbReference type="ARBA" id="ARBA00022692"/>
    </source>
</evidence>
<dbReference type="PROSITE" id="PS51775">
    <property type="entry name" value="GTD_BINDING"/>
    <property type="match status" value="1"/>
</dbReference>
<accession>A0A0D3FN29</accession>
<feature type="coiled-coil region" evidence="5">
    <location>
        <begin position="634"/>
        <end position="707"/>
    </location>
</feature>
<dbReference type="STRING" id="65489.A0A0D3FN29"/>
<evidence type="ECO:0000256" key="1">
    <source>
        <dbReference type="ARBA" id="ARBA00004167"/>
    </source>
</evidence>
<keyword evidence="4 7" id="KW-0472">Membrane</keyword>
<comment type="subcellular location">
    <subcellularLocation>
        <location evidence="1">Membrane</location>
        <topology evidence="1">Single-pass membrane protein</topology>
    </subcellularLocation>
</comment>
<sequence length="1085" mass="120045">MVSEAPMAAGAVVVTAALCKRSNRVARVLAYALLEWILIALLLANGVFSYLISRFAAFFGLAPPCALCSRLGVDSLFEPRGEGQGAGAEPLRRVLCDAHAAEVSRLGYCRAHRRLADAGDMCEDCVSASAAAAASSWMRRSELGERDLACACCGVALESGFISPPFLFPAPAACDVDCGHRRDAAMANLNRDVVFVSEEGPVIELFDEKPLEEEDPIGAMAGLAAQCAEIVGNVLQLVPLESADLSNVRKSAVSYESRGEGNDAMDHVTSKQRNVVLKNMANTSEDKSAVSSDDDDKVGDMVSKMIDEEITALVLSQDCIEDGFSCEIDGETTESLAADHQQFCEKHSGLKDNNQEISIGSEIPENEQGAVKQELLCVLTNPRGNEFGIDNLEGNTETVHQADLNNGWNSMPVEAGVHASETSTENNEEEWIQPGELSQKSNLMPIYSREHADEEIKEDRISLTEIKQGLDSVTIDSWEEVHLISNDGTKENQAEQSELNHQSTFMTVRAIEYVTDLFDANISAGNVNPTEAALPSLHQFSYGPSTSLNKLCPDYNDVESESAPDTPIHIEDIDGLHELPDHKAMTSDTKSVDLESIELVSVDQLKSALASAHKSLSTLYTELENERSAAAIAADETMAMINRLQEQKAAMQMEAIQYQRLMEEQSEYDQEALERLNELVVKREKEKQDLERELELYRRKVHLFEVKERRKMSRHKADDHNGSSSASSSAEDSDDHSQSFYEGDESAHGLNGSNGSIPTDAVLQETARHLGTLGCSLADFEEERLSILEQLKLLEERLFDLEDEDSDSVKMDKRLSEENHLMGASNGFSDDDSNFKLHDKRKGVSYRGKKLLPLFDDTTVGDGNDLLTRQDPEADHSTENVVLEPANEQDKLAIAHEIDQVHERLHALEADKEFIKQCVRSLKKGDKGFDLLQEILQHLRDLRRIEQHQEGKEIHLVLEFSSWFGIAVWMADHGAILPSKGPGFFRGPLSTSFFVWFHYMRGLGGFQTFTQEQEGLVSCPLHELCFVAKTMAFEKALEFINTKHMPLPALMPGRVSTKKRLKKKGLSAFLSCSVFFPPVNFLSCM</sequence>
<reference evidence="9" key="2">
    <citation type="submission" date="2015-03" db="UniProtKB">
        <authorList>
            <consortium name="EnsemblPlants"/>
        </authorList>
    </citation>
    <scope>IDENTIFICATION</scope>
</reference>
<keyword evidence="5" id="KW-0175">Coiled coil</keyword>
<dbReference type="PaxDb" id="65489-OBART03G31450.1"/>
<dbReference type="Proteomes" id="UP000026960">
    <property type="component" value="Chromosome 3"/>
</dbReference>